<feature type="region of interest" description="Disordered" evidence="1">
    <location>
        <begin position="1"/>
        <end position="23"/>
    </location>
</feature>
<feature type="region of interest" description="Disordered" evidence="1">
    <location>
        <begin position="39"/>
        <end position="61"/>
    </location>
</feature>
<evidence type="ECO:0000256" key="1">
    <source>
        <dbReference type="SAM" id="MobiDB-lite"/>
    </source>
</evidence>
<dbReference type="AlphaFoldDB" id="A0A5B0QFK3"/>
<dbReference type="EMBL" id="VSWC01000016">
    <property type="protein sequence ID" value="KAA1111889.1"/>
    <property type="molecule type" value="Genomic_DNA"/>
</dbReference>
<accession>A0A5B0QFK3</accession>
<proteinExistence type="predicted"/>
<feature type="compositionally biased region" description="Low complexity" evidence="1">
    <location>
        <begin position="1"/>
        <end position="14"/>
    </location>
</feature>
<keyword evidence="3" id="KW-1185">Reference proteome</keyword>
<dbReference type="Proteomes" id="UP000324748">
    <property type="component" value="Unassembled WGS sequence"/>
</dbReference>
<evidence type="ECO:0000313" key="2">
    <source>
        <dbReference type="EMBL" id="KAA1111889.1"/>
    </source>
</evidence>
<gene>
    <name evidence="2" type="primary">ATG2_2</name>
    <name evidence="2" type="ORF">PGT21_014722</name>
</gene>
<comment type="caution">
    <text evidence="2">The sequence shown here is derived from an EMBL/GenBank/DDBJ whole genome shotgun (WGS) entry which is preliminary data.</text>
</comment>
<evidence type="ECO:0000313" key="3">
    <source>
        <dbReference type="Proteomes" id="UP000324748"/>
    </source>
</evidence>
<protein>
    <submittedName>
        <fullName evidence="2">Autophagy-protein 2</fullName>
    </submittedName>
</protein>
<reference evidence="2 3" key="1">
    <citation type="submission" date="2019-05" db="EMBL/GenBank/DDBJ databases">
        <title>Emergence of the Ug99 lineage of the wheat stem rust pathogen through somatic hybridization.</title>
        <authorList>
            <person name="Li F."/>
            <person name="Upadhyaya N.M."/>
            <person name="Sperschneider J."/>
            <person name="Matny O."/>
            <person name="Nguyen-Phuc H."/>
            <person name="Mago R."/>
            <person name="Raley C."/>
            <person name="Miller M.E."/>
            <person name="Silverstein K.A.T."/>
            <person name="Henningsen E."/>
            <person name="Hirsch C.D."/>
            <person name="Visser B."/>
            <person name="Pretorius Z.A."/>
            <person name="Steffenson B.J."/>
            <person name="Schwessinger B."/>
            <person name="Dodds P.N."/>
            <person name="Figueroa M."/>
        </authorList>
    </citation>
    <scope>NUCLEOTIDE SEQUENCE [LARGE SCALE GENOMIC DNA]</scope>
    <source>
        <strain evidence="2">21-0</strain>
    </source>
</reference>
<sequence length="93" mass="10521">MLRSAMRESSSASRTILIQKDEDLAEEDYPTDVAFLDQTRPASSHRHRHHHHHHHPLVNQSAPAILRPLAGQGLNIIDDYLLKTPTASKVSRQ</sequence>
<feature type="compositionally biased region" description="Basic residues" evidence="1">
    <location>
        <begin position="43"/>
        <end position="56"/>
    </location>
</feature>
<name>A0A5B0QFK3_PUCGR</name>
<organism evidence="2 3">
    <name type="scientific">Puccinia graminis f. sp. tritici</name>
    <dbReference type="NCBI Taxonomy" id="56615"/>
    <lineage>
        <taxon>Eukaryota</taxon>
        <taxon>Fungi</taxon>
        <taxon>Dikarya</taxon>
        <taxon>Basidiomycota</taxon>
        <taxon>Pucciniomycotina</taxon>
        <taxon>Pucciniomycetes</taxon>
        <taxon>Pucciniales</taxon>
        <taxon>Pucciniaceae</taxon>
        <taxon>Puccinia</taxon>
    </lineage>
</organism>